<feature type="transmembrane region" description="Helical" evidence="1">
    <location>
        <begin position="662"/>
        <end position="682"/>
    </location>
</feature>
<protein>
    <submittedName>
        <fullName evidence="3">Aste57867_2610 protein</fullName>
    </submittedName>
</protein>
<feature type="transmembrane region" description="Helical" evidence="1">
    <location>
        <begin position="1627"/>
        <end position="1648"/>
    </location>
</feature>
<feature type="transmembrane region" description="Helical" evidence="1">
    <location>
        <begin position="780"/>
        <end position="804"/>
    </location>
</feature>
<sequence>MRIQPRDAARGPLPVAVAASSTRGLSIVIGLIYVMASVACSVWYLLILEPSFANDLWWSDYAAMTDQALVVDIFNNMLTTRSTGEVILLGPRASIVDKSYEVDDTSTTTTTDVYPSYVRRLVLNELTTLDYAVVGLRATSARVSMYLPTQYCWVDLNRTFEMAHTAARQARCATRRTNGALYLETVLRNQVWTAYIQTFGSGFAVAFGTWLSQVPHGQRWLESTPTAYGATTVTQEVAYWRTYNISSFELQWQNMQQIGVSETLRVENALGVSQSILLKSVPRTNHLWTSVAMYWLLANDMAAMAQQNCSLIRSATNSFVQLPWAFEEFFGLADRDGIYHNQSSVFRAVVGPFLSVDLFYVVPPTALVTLYEAFQALLLDALATQSSVAAALTRLPAPFAFTPTPPSFWFDDDDMVFYGGNPLCLAGQPLPFVQDTFSFADACDAPRPLTISGDKVGLVFAGFVVGEARPAAICSVEAANERHACESIVRSVLDTTTRGDLAAIGMAIAPFLQPAIDATAPLSVSLMQFASTANATTWSLLTQPILLGNFGDTSPWSFFSALLLYDWVRGAREVVSFEGDMSTLVLLSQAESPVQVISSAASIPNVTRGIYYLVVYTVVVFFVVAIGAVVVLGLNRFDTHGPNLWYFNPIVSTTWVGRPLMFLRGVAAVLVLSTTQLVLVVADPIATRFQFSPRPWLHTMVMAGDASWVLYVLVDFLTVAMHRFTLVYGPVSCCVAWVALVGLEYGWPVQPTATLTRSCSSENMYDTVTCASATLRVGSFARVCTIGAVQVLAVGVGVVLAGFYHRRRRTSPLSSSIEPRHSLGVADVFLAPTGGGGIGHLWCLDKVSCLLSGLVPLSWGTIQYTFDVKLWVLQIDKYSLASTTVKHFSTHCGSIESTPPVHARVGTMHPCARLHHVLSSVGTVVGVGYVVGSIMGSVTYLHLTRVNLANDMYWATFNMSGTHGFLANWLNMQLVLGVNQVPTMRLDTPEINRDGAAATSPLSIVVAPSNHGAWLQQSVLNSVGAAIVGLRATNACAAPWIFTQYCFVDFDQRWEMANSAARQKRCHAMTTNGAVFLDAMLRNIPFDAFSACWGPAFDVAVANDLRQSREGQAWLAQIAQRDNLPVADETVLWQHYAIDRFESQWQNFKRIGITNSYSVVNANGMVFPFTLQKLQPSYRIDQQTTFSMYWGLANDLSALGRNDSAVAGLSLIRSSPRFAFGNVSVETVLQRNGTLPSPWTAVMAATKRTLGPFGSVDMRVIPCPIEATAAVRAVYLALRRTLATDPSAQVAYSQIPATSSTLSPVPKAWTDAPFWSVAGSPLCPGGFASSIFGGMTTLVSWDKQCSATAPMTYLGPSVASMIASVVLANVSAASMAATCQQNPMHVTECNHFLNETVAFVATYLASDLGTLAPLVGPANAAVRKLNIQLVQFGQPSLSMPTVVLFQSHVLDPTEAAFTYFAWNFLVDWTLGSREVVAFQGDSATLALVTDFLTTDAMPVNASEHPGALAIYLQSIVAYITVAMIAVAGLALFYIVLSRGHIEVLNLLELQRVGAIVWIGRPLLLVRSLTALSLLSTSSLELVFDGHVTSFHEVHDPVYKTLLAANEITWLVAIVNDIAMAATREYTIYYATLNSALVWLATAALSLAAPMTHALTIDRQCQLTQLDWHVHCTSATLSIGHASRVITITAVVLGCNATCYGLTRLLGASPVTNQVDSRFLYAGARYLFVTAKWIHHDVYYMDRMSAFLNGILTLRWRRSMHGLDVKLWRTFSIELPREYDVPYGHELYDAAPHTLPLPLEST</sequence>
<dbReference type="EMBL" id="VJMH01000342">
    <property type="protein sequence ID" value="KAF0716883.1"/>
    <property type="molecule type" value="Genomic_DNA"/>
</dbReference>
<keyword evidence="1" id="KW-0812">Transmembrane</keyword>
<gene>
    <name evidence="3" type="primary">Aste57867_2610</name>
    <name evidence="2" type="ORF">As57867_002603</name>
    <name evidence="3" type="ORF">ASTE57867_2610</name>
</gene>
<feature type="transmembrane region" description="Helical" evidence="1">
    <location>
        <begin position="25"/>
        <end position="46"/>
    </location>
</feature>
<dbReference type="EMBL" id="CAADRA010000342">
    <property type="protein sequence ID" value="VFT79806.1"/>
    <property type="molecule type" value="Genomic_DNA"/>
</dbReference>
<feature type="transmembrane region" description="Helical" evidence="1">
    <location>
        <begin position="917"/>
        <end position="943"/>
    </location>
</feature>
<evidence type="ECO:0000313" key="3">
    <source>
        <dbReference type="EMBL" id="VFT79806.1"/>
    </source>
</evidence>
<feature type="transmembrane region" description="Helical" evidence="1">
    <location>
        <begin position="610"/>
        <end position="634"/>
    </location>
</feature>
<proteinExistence type="predicted"/>
<name>A0A485KBP3_9STRA</name>
<keyword evidence="1" id="KW-1133">Transmembrane helix</keyword>
<evidence type="ECO:0000313" key="2">
    <source>
        <dbReference type="EMBL" id="KAF0716883.1"/>
    </source>
</evidence>
<reference evidence="3 4" key="1">
    <citation type="submission" date="2019-03" db="EMBL/GenBank/DDBJ databases">
        <authorList>
            <person name="Gaulin E."/>
            <person name="Dumas B."/>
        </authorList>
    </citation>
    <scope>NUCLEOTIDE SEQUENCE [LARGE SCALE GENOMIC DNA]</scope>
    <source>
        <strain evidence="3">CBS 568.67</strain>
    </source>
</reference>
<reference evidence="2" key="2">
    <citation type="submission" date="2019-06" db="EMBL/GenBank/DDBJ databases">
        <title>Genomics analysis of Aphanomyces spp. identifies a new class of oomycete effector associated with host adaptation.</title>
        <authorList>
            <person name="Gaulin E."/>
        </authorList>
    </citation>
    <scope>NUCLEOTIDE SEQUENCE</scope>
    <source>
        <strain evidence="2">CBS 578.67</strain>
    </source>
</reference>
<feature type="transmembrane region" description="Helical" evidence="1">
    <location>
        <begin position="694"/>
        <end position="714"/>
    </location>
</feature>
<organism evidence="3 4">
    <name type="scientific">Aphanomyces stellatus</name>
    <dbReference type="NCBI Taxonomy" id="120398"/>
    <lineage>
        <taxon>Eukaryota</taxon>
        <taxon>Sar</taxon>
        <taxon>Stramenopiles</taxon>
        <taxon>Oomycota</taxon>
        <taxon>Saprolegniomycetes</taxon>
        <taxon>Saprolegniales</taxon>
        <taxon>Verrucalvaceae</taxon>
        <taxon>Aphanomyces</taxon>
    </lineage>
</organism>
<feature type="transmembrane region" description="Helical" evidence="1">
    <location>
        <begin position="1515"/>
        <end position="1536"/>
    </location>
</feature>
<evidence type="ECO:0000256" key="1">
    <source>
        <dbReference type="SAM" id="Phobius"/>
    </source>
</evidence>
<accession>A0A485KBP3</accession>
<feature type="transmembrane region" description="Helical" evidence="1">
    <location>
        <begin position="726"/>
        <end position="747"/>
    </location>
</feature>
<keyword evidence="1" id="KW-0472">Membrane</keyword>
<keyword evidence="4" id="KW-1185">Reference proteome</keyword>
<dbReference type="Proteomes" id="UP000332933">
    <property type="component" value="Unassembled WGS sequence"/>
</dbReference>
<evidence type="ECO:0000313" key="4">
    <source>
        <dbReference type="Proteomes" id="UP000332933"/>
    </source>
</evidence>